<evidence type="ECO:0000313" key="9">
    <source>
        <dbReference type="EMBL" id="BAP47521.1"/>
    </source>
</evidence>
<dbReference type="GO" id="GO:0008792">
    <property type="term" value="F:arginine decarboxylase activity"/>
    <property type="evidence" value="ECO:0007669"/>
    <property type="project" value="TreeGrafter"/>
</dbReference>
<dbReference type="InterPro" id="IPR015424">
    <property type="entry name" value="PyrdxlP-dep_Trfase"/>
</dbReference>
<dbReference type="Gene3D" id="3.90.100.10">
    <property type="entry name" value="Orn/Lys/Arg decarboxylase, C-terminal domain"/>
    <property type="match status" value="1"/>
</dbReference>
<dbReference type="GO" id="GO:0030170">
    <property type="term" value="F:pyridoxal phosphate binding"/>
    <property type="evidence" value="ECO:0007669"/>
    <property type="project" value="TreeGrafter"/>
</dbReference>
<sequence length="779" mass="85739">MTASLTQPAFRRLGMKPLLVQHDIDERTATGRAATALAEELRTRLVDVVIATSADDACAVVAADPAIQCLLLNWELGNDAGHAPAQAVLDAMRARNATVPVFLLASRASASAIPVDAMRKADDFIWMLEDTTAFIGGRIVAAIERYRETVLPPMFRALAKFSRVYEYSWHTPGHTGGTAFLKSPVGRAYFEFFGEALFRSDLSISVGELGSLLDHSGPIGESERYAARVFGAHRTYHVTNGSSMSNRVILMASVTRNQVALCDRNCHKSAEHAMTMSGAIPTYLVPSRNHYGIIGPIMPERLTAAAVRLAIDANPLVRGRDGIDPTPVHALITNSTYDGLCYNVARVEELLGQSVDRLHFDEAWYPYAGFNPIYRDRHAMHGDPFHHDASKPTVFATQSTRKLVAALSQASFIHVRDGRNPIEHARFNEAYMMHASTSPNYAIIASNDVSAAMMDGPGGEALTTDAIREAVAFRQMLARLHTECAENNDWFFNGWQPDSVVDRKTGRRVRFHEADETLLATDPSCWVLHPGDTWHGFGDIEDDYCMLDPIKVSIVTPGVASHGGLMPVGVPATVVTAYLDRHGIVVEKTTDFTILFLFSLGVTKGKWGTLVNTLLDFKRDYDANAPLEQALPELVARYPERYGKLGLRDLCDLMFSAMSDLKTTEMMSRGFSTLPKPDYSPAEAFEHLVHNDIEMLELSEMEGRTVATGVVPYPPGIPLLMPGENAGPADGPLLGYLKALEQYDLRFPGFTHDTHGVEVEDGVYRIACIKQKTRDTNTR</sequence>
<dbReference type="Pfam" id="PF03711">
    <property type="entry name" value="OKR_DC_1_C"/>
    <property type="match status" value="1"/>
</dbReference>
<protein>
    <submittedName>
        <fullName evidence="9">L-lysine decarboxylase/oxidase</fullName>
    </submittedName>
</protein>
<evidence type="ECO:0000256" key="2">
    <source>
        <dbReference type="ARBA" id="ARBA00022793"/>
    </source>
</evidence>
<dbReference type="InterPro" id="IPR008286">
    <property type="entry name" value="Prn/Lys/Arg_de-COase_C"/>
</dbReference>
<dbReference type="AlphaFoldDB" id="A0A090BCQ8"/>
<dbReference type="InterPro" id="IPR011193">
    <property type="entry name" value="Orn/lys/arg_de-COase"/>
</dbReference>
<dbReference type="SUPFAM" id="SSF53383">
    <property type="entry name" value="PLP-dependent transferases"/>
    <property type="match status" value="1"/>
</dbReference>
<feature type="modified residue" description="N6-(pyridoxal phosphate)lysine" evidence="5">
    <location>
        <position position="402"/>
    </location>
</feature>
<dbReference type="SMR" id="A0A090BCQ8"/>
<evidence type="ECO:0000256" key="4">
    <source>
        <dbReference type="ARBA" id="ARBA00023239"/>
    </source>
</evidence>
<dbReference type="PANTHER" id="PTHR45229:SF3">
    <property type="entry name" value="BIODEGRADATIVE ARGININE DECARBOXYLASE"/>
    <property type="match status" value="1"/>
</dbReference>
<dbReference type="FunFam" id="3.40.640.10:FF:000008">
    <property type="entry name" value="Lysine decarboxylase, inducible"/>
    <property type="match status" value="1"/>
</dbReference>
<evidence type="ECO:0000259" key="7">
    <source>
        <dbReference type="Pfam" id="PF03709"/>
    </source>
</evidence>
<dbReference type="GO" id="GO:0005829">
    <property type="term" value="C:cytosol"/>
    <property type="evidence" value="ECO:0007669"/>
    <property type="project" value="TreeGrafter"/>
</dbReference>
<dbReference type="Gene3D" id="3.40.640.10">
    <property type="entry name" value="Type I PLP-dependent aspartate aminotransferase-like (Major domain)"/>
    <property type="match status" value="1"/>
</dbReference>
<proteinExistence type="inferred from homology"/>
<feature type="domain" description="Orn/Lys/Arg decarboxylase N-terminal" evidence="7">
    <location>
        <begin position="31"/>
        <end position="146"/>
    </location>
</feature>
<keyword evidence="2" id="KW-0210">Decarboxylase</keyword>
<keyword evidence="4" id="KW-0456">Lyase</keyword>
<gene>
    <name evidence="9" type="primary">ldc</name>
    <name evidence="9" type="synonym">od</name>
</gene>
<dbReference type="InterPro" id="IPR015422">
    <property type="entry name" value="PyrdxlP-dep_Trfase_small"/>
</dbReference>
<keyword evidence="3 5" id="KW-0663">Pyridoxal phosphate</keyword>
<evidence type="ECO:0000256" key="3">
    <source>
        <dbReference type="ARBA" id="ARBA00022898"/>
    </source>
</evidence>
<dbReference type="InterPro" id="IPR015421">
    <property type="entry name" value="PyrdxlP-dep_Trfase_major"/>
</dbReference>
<evidence type="ECO:0000256" key="1">
    <source>
        <dbReference type="ARBA" id="ARBA00010671"/>
    </source>
</evidence>
<dbReference type="InterPro" id="IPR000310">
    <property type="entry name" value="Orn/Lys/Arg_deCO2ase_major_dom"/>
</dbReference>
<name>A0A090BCQ8_9BURK</name>
<evidence type="ECO:0000259" key="6">
    <source>
        <dbReference type="Pfam" id="PF01276"/>
    </source>
</evidence>
<feature type="domain" description="Orn/Lys/Arg decarboxylases family 1 pyridoxal-P attachment site" evidence="6">
    <location>
        <begin position="152"/>
        <end position="605"/>
    </location>
</feature>
<dbReference type="InterPro" id="IPR005308">
    <property type="entry name" value="OKR_de-COase_N"/>
</dbReference>
<dbReference type="EMBL" id="AB893919">
    <property type="protein sequence ID" value="BAP47521.1"/>
    <property type="molecule type" value="Genomic_DNA"/>
</dbReference>
<dbReference type="Pfam" id="PF01276">
    <property type="entry name" value="OKR_DC_1"/>
    <property type="match status" value="1"/>
</dbReference>
<accession>A0A090BCQ8</accession>
<organism evidence="9">
    <name type="scientific">Burkholderia sp. AIU 395</name>
    <dbReference type="NCBI Taxonomy" id="1432422"/>
    <lineage>
        <taxon>Bacteria</taxon>
        <taxon>Pseudomonadati</taxon>
        <taxon>Pseudomonadota</taxon>
        <taxon>Betaproteobacteria</taxon>
        <taxon>Burkholderiales</taxon>
        <taxon>Burkholderiaceae</taxon>
        <taxon>Burkholderia</taxon>
    </lineage>
</organism>
<dbReference type="Gene3D" id="3.40.50.2300">
    <property type="match status" value="1"/>
</dbReference>
<evidence type="ECO:0000259" key="8">
    <source>
        <dbReference type="Pfam" id="PF03711"/>
    </source>
</evidence>
<dbReference type="Gene3D" id="3.90.1150.10">
    <property type="entry name" value="Aspartate Aminotransferase, domain 1"/>
    <property type="match status" value="1"/>
</dbReference>
<dbReference type="PIRSF" id="PIRSF009393">
    <property type="entry name" value="Orn_decarb"/>
    <property type="match status" value="1"/>
</dbReference>
<dbReference type="InterPro" id="IPR036633">
    <property type="entry name" value="Prn/Lys/Arg_de-COase_C_sf"/>
</dbReference>
<reference evidence="9" key="1">
    <citation type="journal article" date="2014" name="J. Biosci. Bioeng.">
        <title>Characterization of a pyridoxal-5'-phosphate-dependent l-lysine decarboxylase/oxidase from Burkholderia sp. AIU 395.</title>
        <authorList>
            <person name="Sugawara A."/>
            <person name="Matsui D."/>
            <person name="Takahashi N."/>
            <person name="Yamada M."/>
            <person name="Asano Y."/>
            <person name="Isobe K."/>
        </authorList>
    </citation>
    <scope>NUCLEOTIDE SEQUENCE</scope>
    <source>
        <strain evidence="9">AIU 395</strain>
    </source>
</reference>
<dbReference type="PANTHER" id="PTHR45229">
    <property type="entry name" value="CONSTITUTIVE ORNITHINE DECARBOXYLASE"/>
    <property type="match status" value="1"/>
</dbReference>
<dbReference type="GO" id="GO:0006527">
    <property type="term" value="P:L-arginine catabolic process"/>
    <property type="evidence" value="ECO:0007669"/>
    <property type="project" value="TreeGrafter"/>
</dbReference>
<feature type="domain" description="Orn/Lys/Arg decarboxylase C-terminal" evidence="8">
    <location>
        <begin position="631"/>
        <end position="760"/>
    </location>
</feature>
<comment type="similarity">
    <text evidence="1">Belongs to the Orn/Lys/Arg decarboxylase class-I family.</text>
</comment>
<dbReference type="Pfam" id="PF03709">
    <property type="entry name" value="OKR_DC_1_N"/>
    <property type="match status" value="1"/>
</dbReference>
<dbReference type="SUPFAM" id="SSF55904">
    <property type="entry name" value="Ornithine decarboxylase C-terminal domain"/>
    <property type="match status" value="1"/>
</dbReference>
<evidence type="ECO:0000256" key="5">
    <source>
        <dbReference type="PIRSR" id="PIRSR009393-1"/>
    </source>
</evidence>